<dbReference type="EnsemblPlants" id="AVESA.00010b.r2.4AG0644360.1">
    <property type="protein sequence ID" value="AVESA.00010b.r2.4AG0644360.1.CDS.1"/>
    <property type="gene ID" value="AVESA.00010b.r2.4AG0644360"/>
</dbReference>
<sequence>MDVVEGSGSKRVNDGGESSSKRARGKPFKIAHFHDQVGPTHFVKVILAPGLDLLPIPDGFRPFLGNMSRTIVLKTNTGCSWMVKLRDVSGRICLEQGWPGFAIAHQVKIGFFLTFKMLKGDMFKVTIFDYTMTKDLKKCPQHDSSLAMIDM</sequence>
<organism evidence="1 2">
    <name type="scientific">Avena sativa</name>
    <name type="common">Oat</name>
    <dbReference type="NCBI Taxonomy" id="4498"/>
    <lineage>
        <taxon>Eukaryota</taxon>
        <taxon>Viridiplantae</taxon>
        <taxon>Streptophyta</taxon>
        <taxon>Embryophyta</taxon>
        <taxon>Tracheophyta</taxon>
        <taxon>Spermatophyta</taxon>
        <taxon>Magnoliopsida</taxon>
        <taxon>Liliopsida</taxon>
        <taxon>Poales</taxon>
        <taxon>Poaceae</taxon>
        <taxon>BOP clade</taxon>
        <taxon>Pooideae</taxon>
        <taxon>Poodae</taxon>
        <taxon>Poeae</taxon>
        <taxon>Poeae Chloroplast Group 1 (Aveneae type)</taxon>
        <taxon>Aveninae</taxon>
        <taxon>Avena</taxon>
    </lineage>
</organism>
<evidence type="ECO:0000313" key="2">
    <source>
        <dbReference type="Proteomes" id="UP001732700"/>
    </source>
</evidence>
<reference evidence="1" key="1">
    <citation type="submission" date="2021-05" db="EMBL/GenBank/DDBJ databases">
        <authorList>
            <person name="Scholz U."/>
            <person name="Mascher M."/>
            <person name="Fiebig A."/>
        </authorList>
    </citation>
    <scope>NUCLEOTIDE SEQUENCE [LARGE SCALE GENOMIC DNA]</scope>
</reference>
<proteinExistence type="predicted"/>
<accession>A0ACD5WJ99</accession>
<evidence type="ECO:0000313" key="1">
    <source>
        <dbReference type="EnsemblPlants" id="AVESA.00010b.r2.4AG0644360.1.CDS.1"/>
    </source>
</evidence>
<keyword evidence="2" id="KW-1185">Reference proteome</keyword>
<protein>
    <submittedName>
        <fullName evidence="1">Uncharacterized protein</fullName>
    </submittedName>
</protein>
<reference evidence="1" key="2">
    <citation type="submission" date="2025-09" db="UniProtKB">
        <authorList>
            <consortium name="EnsemblPlants"/>
        </authorList>
    </citation>
    <scope>IDENTIFICATION</scope>
</reference>
<name>A0ACD5WJ99_AVESA</name>
<dbReference type="Proteomes" id="UP001732700">
    <property type="component" value="Chromosome 4A"/>
</dbReference>